<dbReference type="HOGENOM" id="CLU_2723960_0_0_1"/>
<keyword evidence="2" id="KW-1185">Reference proteome</keyword>
<accession>L8WFF3</accession>
<dbReference type="Proteomes" id="UP000011668">
    <property type="component" value="Unassembled WGS sequence"/>
</dbReference>
<evidence type="ECO:0000313" key="1">
    <source>
        <dbReference type="EMBL" id="ELU36901.1"/>
    </source>
</evidence>
<organism evidence="1 2">
    <name type="scientific">Thanatephorus cucumeris (strain AG1-IA)</name>
    <name type="common">Rice sheath blight fungus</name>
    <name type="synonym">Rhizoctonia solani</name>
    <dbReference type="NCBI Taxonomy" id="983506"/>
    <lineage>
        <taxon>Eukaryota</taxon>
        <taxon>Fungi</taxon>
        <taxon>Dikarya</taxon>
        <taxon>Basidiomycota</taxon>
        <taxon>Agaricomycotina</taxon>
        <taxon>Agaricomycetes</taxon>
        <taxon>Cantharellales</taxon>
        <taxon>Ceratobasidiaceae</taxon>
        <taxon>Rhizoctonia</taxon>
        <taxon>Rhizoctonia solani AG-1</taxon>
    </lineage>
</organism>
<reference evidence="1 2" key="1">
    <citation type="journal article" date="2013" name="Nat. Commun.">
        <title>The evolution and pathogenic mechanisms of the rice sheath blight pathogen.</title>
        <authorList>
            <person name="Zheng A."/>
            <person name="Lin R."/>
            <person name="Xu L."/>
            <person name="Qin P."/>
            <person name="Tang C."/>
            <person name="Ai P."/>
            <person name="Zhang D."/>
            <person name="Liu Y."/>
            <person name="Sun Z."/>
            <person name="Feng H."/>
            <person name="Wang Y."/>
            <person name="Chen Y."/>
            <person name="Liang X."/>
            <person name="Fu R."/>
            <person name="Li Q."/>
            <person name="Zhang J."/>
            <person name="Yu X."/>
            <person name="Xie Z."/>
            <person name="Ding L."/>
            <person name="Guan P."/>
            <person name="Tang J."/>
            <person name="Liang Y."/>
            <person name="Wang S."/>
            <person name="Deng Q."/>
            <person name="Li S."/>
            <person name="Zhu J."/>
            <person name="Wang L."/>
            <person name="Liu H."/>
            <person name="Li P."/>
        </authorList>
    </citation>
    <scope>NUCLEOTIDE SEQUENCE [LARGE SCALE GENOMIC DNA]</scope>
    <source>
        <strain evidence="2">AG-1 IA</strain>
    </source>
</reference>
<name>L8WFF3_THACA</name>
<dbReference type="EMBL" id="AFRT01002982">
    <property type="protein sequence ID" value="ELU36901.1"/>
    <property type="molecule type" value="Genomic_DNA"/>
</dbReference>
<proteinExistence type="predicted"/>
<comment type="caution">
    <text evidence="1">The sequence shown here is derived from an EMBL/GenBank/DDBJ whole genome shotgun (WGS) entry which is preliminary data.</text>
</comment>
<protein>
    <submittedName>
        <fullName evidence="1">Uncharacterized protein</fullName>
    </submittedName>
</protein>
<gene>
    <name evidence="1" type="ORF">AG1IA_09069</name>
</gene>
<dbReference type="AlphaFoldDB" id="L8WFF3"/>
<evidence type="ECO:0000313" key="2">
    <source>
        <dbReference type="Proteomes" id="UP000011668"/>
    </source>
</evidence>
<sequence length="72" mass="7985">MTLSRFRRLLWSTSARDTCSFFYGNSPPAINRSPAFTRCDRLGELIYEAPSTKGNFAADSRSTGPIPKSTHA</sequence>